<keyword evidence="3" id="KW-1185">Reference proteome</keyword>
<dbReference type="InterPro" id="IPR049539">
    <property type="entry name" value="SPL"/>
</dbReference>
<dbReference type="GO" id="GO:1904047">
    <property type="term" value="F:S-adenosyl-L-methionine binding"/>
    <property type="evidence" value="ECO:0007669"/>
    <property type="project" value="TreeGrafter"/>
</dbReference>
<organism evidence="2 3">
    <name type="scientific">Desulfonatronum thiosulfatophilum</name>
    <dbReference type="NCBI Taxonomy" id="617002"/>
    <lineage>
        <taxon>Bacteria</taxon>
        <taxon>Pseudomonadati</taxon>
        <taxon>Thermodesulfobacteriota</taxon>
        <taxon>Desulfovibrionia</taxon>
        <taxon>Desulfovibrionales</taxon>
        <taxon>Desulfonatronaceae</taxon>
        <taxon>Desulfonatronum</taxon>
    </lineage>
</organism>
<dbReference type="PROSITE" id="PS51918">
    <property type="entry name" value="RADICAL_SAM"/>
    <property type="match status" value="1"/>
</dbReference>
<sequence length="397" mass="45917">MLRPNEQKNIDILRYIKMHNQVYAPNSSLPALPEHLRKLERIWVDKSVLHTAMTQRVLAGVGHLPVEIVDQEQRPKDYDHELGILYLKHYKGRFLRSCPGTSHYHCCGYRIVHIGENCPLSCSYCILQAYFQDRVLKVWANQEDLFGELERAFGEHPQRRLRLGTGEFTDSLTLEPLTGYSRDLVAFLSDYPQVCLELKSKVVNLSWMDQARRPDRVLPAWSMNAPHIQAGEERGSATLEERLQAARYCARSGFRVCLHFDPVIPCNDWEQGYARTVEMIADYLRPEQVAYISLGSLRFMPELKSRIMTNHPSSNYIYAEFITGLDGKQRLLRPLRVRQLRHVAHMLRRAGFEGLYLCMESDEVWQDVLECTPRKLGGLARYLMARVFGAEFSAVTE</sequence>
<dbReference type="Pfam" id="PF20903">
    <property type="entry name" value="SPL"/>
    <property type="match status" value="1"/>
</dbReference>
<name>A0A1G6AU03_9BACT</name>
<dbReference type="GO" id="GO:0042601">
    <property type="term" value="C:endospore-forming forespore"/>
    <property type="evidence" value="ECO:0007669"/>
    <property type="project" value="TreeGrafter"/>
</dbReference>
<dbReference type="PANTHER" id="PTHR37822">
    <property type="entry name" value="SPORE PHOTOPRODUCT LYASE-RELATED"/>
    <property type="match status" value="1"/>
</dbReference>
<evidence type="ECO:0000259" key="1">
    <source>
        <dbReference type="PROSITE" id="PS51918"/>
    </source>
</evidence>
<evidence type="ECO:0000313" key="3">
    <source>
        <dbReference type="Proteomes" id="UP000198771"/>
    </source>
</evidence>
<protein>
    <submittedName>
        <fullName evidence="2">Spore photoproduct lyase</fullName>
    </submittedName>
</protein>
<gene>
    <name evidence="2" type="ORF">SAMN05660653_00558</name>
</gene>
<dbReference type="SUPFAM" id="SSF102114">
    <property type="entry name" value="Radical SAM enzymes"/>
    <property type="match status" value="1"/>
</dbReference>
<dbReference type="Gene3D" id="3.80.30.30">
    <property type="match status" value="1"/>
</dbReference>
<dbReference type="InterPro" id="IPR007197">
    <property type="entry name" value="rSAM"/>
</dbReference>
<dbReference type="Gene3D" id="3.40.50.12110">
    <property type="match status" value="1"/>
</dbReference>
<dbReference type="AlphaFoldDB" id="A0A1G6AU03"/>
<dbReference type="STRING" id="617002.SAMN05660653_00558"/>
<dbReference type="InterPro" id="IPR058240">
    <property type="entry name" value="rSAM_sf"/>
</dbReference>
<evidence type="ECO:0000313" key="2">
    <source>
        <dbReference type="EMBL" id="SDB11812.1"/>
    </source>
</evidence>
<accession>A0A1G6AU03</accession>
<proteinExistence type="predicted"/>
<dbReference type="GO" id="GO:0051539">
    <property type="term" value="F:4 iron, 4 sulfur cluster binding"/>
    <property type="evidence" value="ECO:0007669"/>
    <property type="project" value="TreeGrafter"/>
</dbReference>
<reference evidence="2 3" key="1">
    <citation type="submission" date="2016-10" db="EMBL/GenBank/DDBJ databases">
        <authorList>
            <person name="de Groot N.N."/>
        </authorList>
    </citation>
    <scope>NUCLEOTIDE SEQUENCE [LARGE SCALE GENOMIC DNA]</scope>
    <source>
        <strain evidence="2 3">ASO4-2</strain>
    </source>
</reference>
<dbReference type="Proteomes" id="UP000198771">
    <property type="component" value="Unassembled WGS sequence"/>
</dbReference>
<dbReference type="PANTHER" id="PTHR37822:SF2">
    <property type="entry name" value="SPORE PHOTOPRODUCT LYASE"/>
    <property type="match status" value="1"/>
</dbReference>
<dbReference type="GO" id="GO:0003913">
    <property type="term" value="F:DNA photolyase activity"/>
    <property type="evidence" value="ECO:0007669"/>
    <property type="project" value="TreeGrafter"/>
</dbReference>
<dbReference type="EMBL" id="FMXO01000003">
    <property type="protein sequence ID" value="SDB11812.1"/>
    <property type="molecule type" value="Genomic_DNA"/>
</dbReference>
<feature type="domain" description="Radical SAM core" evidence="1">
    <location>
        <begin position="102"/>
        <end position="341"/>
    </location>
</feature>
<keyword evidence="2" id="KW-0456">Lyase</keyword>